<comment type="caution">
    <text evidence="5">The sequence shown here is derived from an EMBL/GenBank/DDBJ whole genome shotgun (WGS) entry which is preliminary data.</text>
</comment>
<dbReference type="Proteomes" id="UP000823629">
    <property type="component" value="Unassembled WGS sequence"/>
</dbReference>
<evidence type="ECO:0000256" key="1">
    <source>
        <dbReference type="ARBA" id="ARBA00022448"/>
    </source>
</evidence>
<proteinExistence type="predicted"/>
<sequence>MKLSNLSFTYQDGDEVILKDISLSFPNNGLVSLCGPSGSGKTTLLNIIADLIEPSEGEIENTEDVTYCTSEDLNINILSVLDNLALFSKNTEKIQEYLTLFKLDKLKKKTVKELSKGEQIRVTIIRTLLSDSKVLLFDEPSANLDEKTGELVFSILQKEAESRLIIIASHDINLAKKYSDEIYSLENCKLKLISKRERAFTNKNISQSDNSTSYRLLLKYA</sequence>
<protein>
    <submittedName>
        <fullName evidence="5">ATP-binding cassette domain-containing protein</fullName>
    </submittedName>
</protein>
<evidence type="ECO:0000256" key="3">
    <source>
        <dbReference type="ARBA" id="ARBA00022840"/>
    </source>
</evidence>
<dbReference type="Pfam" id="PF00005">
    <property type="entry name" value="ABC_tran"/>
    <property type="match status" value="1"/>
</dbReference>
<dbReference type="SMART" id="SM00382">
    <property type="entry name" value="AAA"/>
    <property type="match status" value="1"/>
</dbReference>
<evidence type="ECO:0000313" key="5">
    <source>
        <dbReference type="EMBL" id="MBO8414340.1"/>
    </source>
</evidence>
<feature type="domain" description="ABC transporter" evidence="4">
    <location>
        <begin position="1"/>
        <end position="212"/>
    </location>
</feature>
<evidence type="ECO:0000313" key="6">
    <source>
        <dbReference type="Proteomes" id="UP000823629"/>
    </source>
</evidence>
<dbReference type="GO" id="GO:0016887">
    <property type="term" value="F:ATP hydrolysis activity"/>
    <property type="evidence" value="ECO:0007669"/>
    <property type="project" value="InterPro"/>
</dbReference>
<dbReference type="InterPro" id="IPR027417">
    <property type="entry name" value="P-loop_NTPase"/>
</dbReference>
<dbReference type="EMBL" id="JADING010000070">
    <property type="protein sequence ID" value="MBO8414340.1"/>
    <property type="molecule type" value="Genomic_DNA"/>
</dbReference>
<organism evidence="5 6">
    <name type="scientific">Candidatus Scatoplasma merdavium</name>
    <dbReference type="NCBI Taxonomy" id="2840932"/>
    <lineage>
        <taxon>Bacteria</taxon>
        <taxon>Bacillati</taxon>
        <taxon>Bacillota</taxon>
        <taxon>Bacilli</taxon>
        <taxon>Bacillales</taxon>
        <taxon>Candidatus Scatoplasma</taxon>
    </lineage>
</organism>
<keyword evidence="2" id="KW-0547">Nucleotide-binding</keyword>
<dbReference type="PROSITE" id="PS50893">
    <property type="entry name" value="ABC_TRANSPORTER_2"/>
    <property type="match status" value="1"/>
</dbReference>
<reference evidence="5" key="1">
    <citation type="submission" date="2020-10" db="EMBL/GenBank/DDBJ databases">
        <authorList>
            <person name="Gilroy R."/>
        </authorList>
    </citation>
    <scope>NUCLEOTIDE SEQUENCE</scope>
    <source>
        <strain evidence="5">1748</strain>
    </source>
</reference>
<dbReference type="SUPFAM" id="SSF52540">
    <property type="entry name" value="P-loop containing nucleoside triphosphate hydrolases"/>
    <property type="match status" value="1"/>
</dbReference>
<dbReference type="InterPro" id="IPR003439">
    <property type="entry name" value="ABC_transporter-like_ATP-bd"/>
</dbReference>
<reference evidence="5" key="2">
    <citation type="journal article" date="2021" name="PeerJ">
        <title>Extensive microbial diversity within the chicken gut microbiome revealed by metagenomics and culture.</title>
        <authorList>
            <person name="Gilroy R."/>
            <person name="Ravi A."/>
            <person name="Getino M."/>
            <person name="Pursley I."/>
            <person name="Horton D.L."/>
            <person name="Alikhan N.F."/>
            <person name="Baker D."/>
            <person name="Gharbi K."/>
            <person name="Hall N."/>
            <person name="Watson M."/>
            <person name="Adriaenssens E.M."/>
            <person name="Foster-Nyarko E."/>
            <person name="Jarju S."/>
            <person name="Secka A."/>
            <person name="Antonio M."/>
            <person name="Oren A."/>
            <person name="Chaudhuri R.R."/>
            <person name="La Ragione R."/>
            <person name="Hildebrand F."/>
            <person name="Pallen M.J."/>
        </authorList>
    </citation>
    <scope>NUCLEOTIDE SEQUENCE</scope>
    <source>
        <strain evidence="5">1748</strain>
    </source>
</reference>
<keyword evidence="3 5" id="KW-0067">ATP-binding</keyword>
<dbReference type="Gene3D" id="3.40.50.300">
    <property type="entry name" value="P-loop containing nucleotide triphosphate hydrolases"/>
    <property type="match status" value="1"/>
</dbReference>
<evidence type="ECO:0000256" key="2">
    <source>
        <dbReference type="ARBA" id="ARBA00022741"/>
    </source>
</evidence>
<dbReference type="PANTHER" id="PTHR42734">
    <property type="entry name" value="METAL TRANSPORT SYSTEM ATP-BINDING PROTEIN TM_0124-RELATED"/>
    <property type="match status" value="1"/>
</dbReference>
<keyword evidence="1" id="KW-0813">Transport</keyword>
<dbReference type="InterPro" id="IPR003593">
    <property type="entry name" value="AAA+_ATPase"/>
</dbReference>
<dbReference type="GO" id="GO:0005524">
    <property type="term" value="F:ATP binding"/>
    <property type="evidence" value="ECO:0007669"/>
    <property type="project" value="UniProtKB-KW"/>
</dbReference>
<gene>
    <name evidence="5" type="ORF">IAC78_02550</name>
</gene>
<name>A0A9D9GSP7_9BACL</name>
<evidence type="ECO:0000259" key="4">
    <source>
        <dbReference type="PROSITE" id="PS50893"/>
    </source>
</evidence>
<dbReference type="AlphaFoldDB" id="A0A9D9GSP7"/>
<dbReference type="InterPro" id="IPR050153">
    <property type="entry name" value="Metal_Ion_Import_ABC"/>
</dbReference>
<accession>A0A9D9GSP7</accession>